<dbReference type="InterPro" id="IPR046347">
    <property type="entry name" value="bZIP_sf"/>
</dbReference>
<dbReference type="Gramene" id="Zm00001eb152810_T002">
    <property type="protein sequence ID" value="Zm00001eb152810_P002"/>
    <property type="gene ID" value="Zm00001eb152810"/>
</dbReference>
<dbReference type="Proteomes" id="UP000007305">
    <property type="component" value="Chromosome 3"/>
</dbReference>
<dbReference type="GO" id="GO:0005634">
    <property type="term" value="C:nucleus"/>
    <property type="evidence" value="ECO:0007669"/>
    <property type="project" value="UniProtKB-SubCell"/>
</dbReference>
<dbReference type="EnsemblPlants" id="Zm00001eb152810_T002">
    <property type="protein sequence ID" value="Zm00001eb152810_P002"/>
    <property type="gene ID" value="Zm00001eb152810"/>
</dbReference>
<comment type="function">
    <text evidence="5">Transcription regulator.</text>
</comment>
<dbReference type="SUPFAM" id="SSF57959">
    <property type="entry name" value="Leucine zipper domain"/>
    <property type="match status" value="1"/>
</dbReference>
<feature type="region of interest" description="Disordered" evidence="6">
    <location>
        <begin position="188"/>
        <end position="210"/>
    </location>
</feature>
<dbReference type="GO" id="GO:0003700">
    <property type="term" value="F:DNA-binding transcription factor activity"/>
    <property type="evidence" value="ECO:0007669"/>
    <property type="project" value="InterPro"/>
</dbReference>
<reference evidence="9" key="1">
    <citation type="submission" date="2015-12" db="EMBL/GenBank/DDBJ databases">
        <title>Update maize B73 reference genome by single molecule sequencing technologies.</title>
        <authorList>
            <consortium name="Maize Genome Sequencing Project"/>
            <person name="Ware D."/>
        </authorList>
    </citation>
    <scope>NUCLEOTIDE SEQUENCE [LARGE SCALE GENOMIC DNA]</scope>
    <source>
        <strain evidence="9">cv. B73</strain>
    </source>
</reference>
<dbReference type="PROSITE" id="PS50217">
    <property type="entry name" value="BZIP"/>
    <property type="match status" value="1"/>
</dbReference>
<evidence type="ECO:0000256" key="1">
    <source>
        <dbReference type="ARBA" id="ARBA00004123"/>
    </source>
</evidence>
<dbReference type="InterPro" id="IPR004827">
    <property type="entry name" value="bZIP"/>
</dbReference>
<name>A0A804NDA2_MAIZE</name>
<keyword evidence="3" id="KW-0804">Transcription</keyword>
<evidence type="ECO:0000256" key="6">
    <source>
        <dbReference type="SAM" id="MobiDB-lite"/>
    </source>
</evidence>
<sequence length="210" mass="23454">MAQLPPRVPTAVHRWPEGGHHGAAAWADDFAEFAASRRGAHRRSLSDSVAFVEVAPAAGEFDRLDDDQLMSMFPDEAAASTELIRDPKRVKRILANRQSAQRSRVRKLQYISELERSVTTLQNEVSALSPRVAFLDQQRTILTVGNSHLKQRIAALAQDKIFKDAHQEALKKEIERLRQVYEQQNLKMSAGAAASDHGPPPVRAEKELMS</sequence>
<dbReference type="OrthoDB" id="1435597at2759"/>
<proteinExistence type="evidence at protein level"/>
<dbReference type="Pfam" id="PF00170">
    <property type="entry name" value="bZIP_1"/>
    <property type="match status" value="1"/>
</dbReference>
<evidence type="ECO:0000259" key="7">
    <source>
        <dbReference type="PROSITE" id="PS50217"/>
    </source>
</evidence>
<dbReference type="PROSITE" id="PS00036">
    <property type="entry name" value="BZIP_BASIC"/>
    <property type="match status" value="1"/>
</dbReference>
<organism evidence="8 9">
    <name type="scientific">Zea mays</name>
    <name type="common">Maize</name>
    <dbReference type="NCBI Taxonomy" id="4577"/>
    <lineage>
        <taxon>Eukaryota</taxon>
        <taxon>Viridiplantae</taxon>
        <taxon>Streptophyta</taxon>
        <taxon>Embryophyta</taxon>
        <taxon>Tracheophyta</taxon>
        <taxon>Spermatophyta</taxon>
        <taxon>Magnoliopsida</taxon>
        <taxon>Liliopsida</taxon>
        <taxon>Poales</taxon>
        <taxon>Poaceae</taxon>
        <taxon>PACMAD clade</taxon>
        <taxon>Panicoideae</taxon>
        <taxon>Andropogonodae</taxon>
        <taxon>Andropogoneae</taxon>
        <taxon>Tripsacinae</taxon>
        <taxon>Zea</taxon>
    </lineage>
</organism>
<gene>
    <name evidence="8" type="primary">LOC100272663</name>
</gene>
<dbReference type="GO" id="GO:0003677">
    <property type="term" value="F:DNA binding"/>
    <property type="evidence" value="ECO:0007669"/>
    <property type="project" value="UniProtKB-ARBA"/>
</dbReference>
<dbReference type="GO" id="GO:0009891">
    <property type="term" value="P:positive regulation of biosynthetic process"/>
    <property type="evidence" value="ECO:0007669"/>
    <property type="project" value="UniProtKB-ARBA"/>
</dbReference>
<comment type="subcellular location">
    <subcellularLocation>
        <location evidence="1">Nucleus</location>
    </subcellularLocation>
</comment>
<keyword evidence="10" id="KW-1267">Proteomics identification</keyword>
<evidence type="ECO:0000256" key="3">
    <source>
        <dbReference type="ARBA" id="ARBA00023163"/>
    </source>
</evidence>
<keyword evidence="2" id="KW-0805">Transcription regulation</keyword>
<feature type="domain" description="BZIP" evidence="7">
    <location>
        <begin position="86"/>
        <end position="138"/>
    </location>
</feature>
<evidence type="ECO:0000256" key="2">
    <source>
        <dbReference type="ARBA" id="ARBA00023015"/>
    </source>
</evidence>
<reference evidence="8" key="3">
    <citation type="submission" date="2021-05" db="UniProtKB">
        <authorList>
            <consortium name="EnsemblPlants"/>
        </authorList>
    </citation>
    <scope>IDENTIFICATION</scope>
    <source>
        <strain evidence="8">cv. B73</strain>
    </source>
</reference>
<evidence type="ECO:0000313" key="9">
    <source>
        <dbReference type="Proteomes" id="UP000007305"/>
    </source>
</evidence>
<evidence type="ECO:0000256" key="4">
    <source>
        <dbReference type="ARBA" id="ARBA00023242"/>
    </source>
</evidence>
<dbReference type="InterPro" id="IPR044759">
    <property type="entry name" value="bZIP_RF2"/>
</dbReference>
<dbReference type="InterPro" id="IPR052483">
    <property type="entry name" value="bZIP_transcription_regulators"/>
</dbReference>
<dbReference type="PANTHER" id="PTHR46391">
    <property type="entry name" value="BASIC LEUCINE ZIPPER 34"/>
    <property type="match status" value="1"/>
</dbReference>
<protein>
    <recommendedName>
        <fullName evidence="7">BZIP domain-containing protein</fullName>
    </recommendedName>
</protein>
<dbReference type="AlphaFoldDB" id="A0A804NDA2"/>
<evidence type="ECO:0000256" key="5">
    <source>
        <dbReference type="ARBA" id="ARBA00059304"/>
    </source>
</evidence>
<keyword evidence="9" id="KW-1185">Reference proteome</keyword>
<reference evidence="8" key="2">
    <citation type="submission" date="2019-07" db="EMBL/GenBank/DDBJ databases">
        <authorList>
            <person name="Seetharam A."/>
            <person name="Woodhouse M."/>
            <person name="Cannon E."/>
        </authorList>
    </citation>
    <scope>NUCLEOTIDE SEQUENCE [LARGE SCALE GENOMIC DNA]</scope>
    <source>
        <strain evidence="8">cv. B73</strain>
    </source>
</reference>
<accession>A0A804NDA2</accession>
<dbReference type="PANTHER" id="PTHR46391:SF2">
    <property type="entry name" value="BASIC LEUCINE ZIPPER 6"/>
    <property type="match status" value="1"/>
</dbReference>
<dbReference type="CDD" id="cd14703">
    <property type="entry name" value="bZIP_plant_RF2"/>
    <property type="match status" value="1"/>
</dbReference>
<evidence type="ECO:0007829" key="10">
    <source>
        <dbReference type="PeptideAtlas" id="A0A804NDA2"/>
    </source>
</evidence>
<dbReference type="Gene3D" id="1.20.5.170">
    <property type="match status" value="1"/>
</dbReference>
<dbReference type="SMART" id="SM00338">
    <property type="entry name" value="BRLZ"/>
    <property type="match status" value="1"/>
</dbReference>
<evidence type="ECO:0000313" key="8">
    <source>
        <dbReference type="EnsemblPlants" id="Zm00001eb152810_P002"/>
    </source>
</evidence>
<dbReference type="FunFam" id="1.20.5.170:FF:000057">
    <property type="entry name" value="Basic leucine zipper 61"/>
    <property type="match status" value="1"/>
</dbReference>
<keyword evidence="4" id="KW-0539">Nucleus</keyword>